<dbReference type="InterPro" id="IPR013786">
    <property type="entry name" value="AcylCoA_DH/ox_N"/>
</dbReference>
<dbReference type="OrthoDB" id="354at2759"/>
<dbReference type="Pfam" id="PF21343">
    <property type="entry name" value="ACAD9-ACADV_C"/>
    <property type="match status" value="1"/>
</dbReference>
<keyword evidence="5 9" id="KW-0274">FAD</keyword>
<comment type="subcellular location">
    <subcellularLocation>
        <location evidence="2">Mitochondrion</location>
    </subcellularLocation>
</comment>
<feature type="domain" description="Acyl-CoA oxidase/dehydrogenase middle" evidence="11">
    <location>
        <begin position="189"/>
        <end position="281"/>
    </location>
</feature>
<organism evidence="14 15">
    <name type="scientific">Apis cerana cerana</name>
    <name type="common">Oriental honeybee</name>
    <dbReference type="NCBI Taxonomy" id="94128"/>
    <lineage>
        <taxon>Eukaryota</taxon>
        <taxon>Metazoa</taxon>
        <taxon>Ecdysozoa</taxon>
        <taxon>Arthropoda</taxon>
        <taxon>Hexapoda</taxon>
        <taxon>Insecta</taxon>
        <taxon>Pterygota</taxon>
        <taxon>Neoptera</taxon>
        <taxon>Endopterygota</taxon>
        <taxon>Hymenoptera</taxon>
        <taxon>Apocrita</taxon>
        <taxon>Aculeata</taxon>
        <taxon>Apoidea</taxon>
        <taxon>Anthophila</taxon>
        <taxon>Apidae</taxon>
        <taxon>Apis</taxon>
    </lineage>
</organism>
<keyword evidence="6" id="KW-0809">Transit peptide</keyword>
<dbReference type="SUPFAM" id="SSF56645">
    <property type="entry name" value="Acyl-CoA dehydrogenase NM domain-like"/>
    <property type="match status" value="1"/>
</dbReference>
<evidence type="ECO:0000259" key="11">
    <source>
        <dbReference type="Pfam" id="PF02770"/>
    </source>
</evidence>
<dbReference type="GO" id="GO:0003995">
    <property type="term" value="F:acyl-CoA dehydrogenase activity"/>
    <property type="evidence" value="ECO:0007669"/>
    <property type="project" value="TreeGrafter"/>
</dbReference>
<dbReference type="InterPro" id="IPR049448">
    <property type="entry name" value="ACAD9/ACADV-like_C"/>
</dbReference>
<sequence>MYSRKLLKNNKNFNFKSNYIFKRYLNEVIDSHSNYRETQFEPLPEKKPIRVSFLTALLVKNVNSEIFTYPEQISLRYDDFSKWIKPIEIYISSCVHKKLDKNEILNELRKLEVFRTHISEEYFGLTLSNTESLKLIETLSSLPWLGTYIVKNHISPLQIISKYGSKSQKMKYYPKIMNGEMIPTVCVYEGDRGTNINSIQTLVMQDKENSWLLSGEKHYVVNGVDSNLFLVFAKHMSSKMTGTDSFSLFLVERDFGNINCTNVYETIGRCEIPTCTINFNDTIVPSENIIGTPGDGFNILMEYLKPGQQNISAQAISILRNFINILIPDILQMRHYDRDLYQFDIVKKTLSEIIFSLYTMESMTYLTSGMIDEYEIIDADLEQILTETYCANKCLKCIQAGLQLVGAQSYMNNKSYLKAFHDAIALTTMDINNLDASTYAAGRIVKSIGHTMIDHIFKKKNIFQYPFYNMLSSIFVQNSSKLNADKYLHPSLFHASRYMEDCIDKLKNSILILLERNGSQALEQYIDLERLTEILIEIYGTFANLSRSSRSYCIGAHNADLEKEVALKMTFAAHAKICEISKAIENGPLFNGDQCLTSAMDILYEKRKYCISHPLIKTF</sequence>
<evidence type="ECO:0000313" key="14">
    <source>
        <dbReference type="EMBL" id="PBC33087.1"/>
    </source>
</evidence>
<gene>
    <name evidence="14" type="ORF">APICC_01416</name>
</gene>
<reference evidence="14 15" key="1">
    <citation type="submission" date="2014-07" db="EMBL/GenBank/DDBJ databases">
        <title>Genomic and transcriptomic analysis on Apis cerana provide comprehensive insights into honey bee biology.</title>
        <authorList>
            <person name="Diao Q."/>
            <person name="Sun L."/>
            <person name="Zheng H."/>
            <person name="Zheng H."/>
            <person name="Xu S."/>
            <person name="Wang S."/>
            <person name="Zeng Z."/>
            <person name="Hu F."/>
            <person name="Su S."/>
            <person name="Wu J."/>
        </authorList>
    </citation>
    <scope>NUCLEOTIDE SEQUENCE [LARGE SCALE GENOMIC DNA]</scope>
    <source>
        <tissue evidence="14">Pupae without intestine</tissue>
    </source>
</reference>
<comment type="cofactor">
    <cofactor evidence="1 9">
        <name>FAD</name>
        <dbReference type="ChEBI" id="CHEBI:57692"/>
    </cofactor>
</comment>
<accession>A0A2A3EMZ7</accession>
<dbReference type="InterPro" id="IPR046373">
    <property type="entry name" value="Acyl-CoA_Oxase/DH_mid-dom_sf"/>
</dbReference>
<evidence type="ECO:0000259" key="12">
    <source>
        <dbReference type="Pfam" id="PF02771"/>
    </source>
</evidence>
<keyword evidence="7 9" id="KW-0560">Oxidoreductase</keyword>
<feature type="domain" description="Acyl-CoA dehydrogenase/oxidase N-terminal" evidence="12">
    <location>
        <begin position="101"/>
        <end position="180"/>
    </location>
</feature>
<keyword evidence="4 9" id="KW-0285">Flavoprotein</keyword>
<evidence type="ECO:0000256" key="3">
    <source>
        <dbReference type="ARBA" id="ARBA00009347"/>
    </source>
</evidence>
<dbReference type="GO" id="GO:0006631">
    <property type="term" value="P:fatty acid metabolic process"/>
    <property type="evidence" value="ECO:0007669"/>
    <property type="project" value="UniProtKB-ARBA"/>
</dbReference>
<evidence type="ECO:0000256" key="2">
    <source>
        <dbReference type="ARBA" id="ARBA00004173"/>
    </source>
</evidence>
<evidence type="ECO:0000256" key="9">
    <source>
        <dbReference type="RuleBase" id="RU362125"/>
    </source>
</evidence>
<evidence type="ECO:0000256" key="7">
    <source>
        <dbReference type="ARBA" id="ARBA00023002"/>
    </source>
</evidence>
<dbReference type="EMBL" id="KZ288206">
    <property type="protein sequence ID" value="PBC33087.1"/>
    <property type="molecule type" value="Genomic_DNA"/>
</dbReference>
<protein>
    <submittedName>
        <fullName evidence="14">Acyl-CoA dehydrogenase family member</fullName>
    </submittedName>
</protein>
<evidence type="ECO:0000256" key="5">
    <source>
        <dbReference type="ARBA" id="ARBA00022827"/>
    </source>
</evidence>
<dbReference type="Gene3D" id="1.10.540.10">
    <property type="entry name" value="Acyl-CoA dehydrogenase/oxidase, N-terminal domain"/>
    <property type="match status" value="1"/>
</dbReference>
<proteinExistence type="inferred from homology"/>
<dbReference type="InterPro" id="IPR009100">
    <property type="entry name" value="AcylCoA_DH/oxidase_NM_dom_sf"/>
</dbReference>
<dbReference type="Gene3D" id="2.40.110.10">
    <property type="entry name" value="Butyryl-CoA Dehydrogenase, subunit A, domain 2"/>
    <property type="match status" value="1"/>
</dbReference>
<dbReference type="GO" id="GO:0005739">
    <property type="term" value="C:mitochondrion"/>
    <property type="evidence" value="ECO:0007669"/>
    <property type="project" value="UniProtKB-SubCell"/>
</dbReference>
<evidence type="ECO:0000313" key="15">
    <source>
        <dbReference type="Proteomes" id="UP000242457"/>
    </source>
</evidence>
<dbReference type="InterPro" id="IPR036250">
    <property type="entry name" value="AcylCo_DH-like_C"/>
</dbReference>
<name>A0A2A3EMZ7_APICC</name>
<dbReference type="SUPFAM" id="SSF47203">
    <property type="entry name" value="Acyl-CoA dehydrogenase C-terminal domain-like"/>
    <property type="match status" value="1"/>
</dbReference>
<evidence type="ECO:0000259" key="13">
    <source>
        <dbReference type="Pfam" id="PF21343"/>
    </source>
</evidence>
<dbReference type="Pfam" id="PF02771">
    <property type="entry name" value="Acyl-CoA_dh_N"/>
    <property type="match status" value="1"/>
</dbReference>
<evidence type="ECO:0000256" key="4">
    <source>
        <dbReference type="ARBA" id="ARBA00022630"/>
    </source>
</evidence>
<evidence type="ECO:0000256" key="1">
    <source>
        <dbReference type="ARBA" id="ARBA00001974"/>
    </source>
</evidence>
<dbReference type="Pfam" id="PF02770">
    <property type="entry name" value="Acyl-CoA_dh_M"/>
    <property type="match status" value="1"/>
</dbReference>
<keyword evidence="15" id="KW-1185">Reference proteome</keyword>
<evidence type="ECO:0000256" key="8">
    <source>
        <dbReference type="ARBA" id="ARBA00023128"/>
    </source>
</evidence>
<dbReference type="InterPro" id="IPR006091">
    <property type="entry name" value="Acyl-CoA_Oxase/DH_mid-dom"/>
</dbReference>
<dbReference type="Gene3D" id="1.20.140.10">
    <property type="entry name" value="Butyryl-CoA Dehydrogenase, subunit A, domain 3"/>
    <property type="match status" value="2"/>
</dbReference>
<dbReference type="STRING" id="94128.A0A2A3EMZ7"/>
<keyword evidence="8" id="KW-0496">Mitochondrion</keyword>
<dbReference type="PANTHER" id="PTHR43884">
    <property type="entry name" value="ACYL-COA DEHYDROGENASE"/>
    <property type="match status" value="1"/>
</dbReference>
<comment type="similarity">
    <text evidence="3 9">Belongs to the acyl-CoA dehydrogenase family.</text>
</comment>
<dbReference type="AlphaFoldDB" id="A0A2A3EMZ7"/>
<feature type="domain" description="ACAD9/ACADV-like C-terminal" evidence="13">
    <location>
        <begin position="491"/>
        <end position="597"/>
    </location>
</feature>
<dbReference type="PANTHER" id="PTHR43884:SF9">
    <property type="entry name" value="COMPLEX I ASSEMBLY FACTOR ACAD9, MITOCHONDRIAL"/>
    <property type="match status" value="1"/>
</dbReference>
<dbReference type="Proteomes" id="UP000242457">
    <property type="component" value="Unassembled WGS sequence"/>
</dbReference>
<evidence type="ECO:0000256" key="6">
    <source>
        <dbReference type="ARBA" id="ARBA00022946"/>
    </source>
</evidence>
<evidence type="ECO:0000259" key="10">
    <source>
        <dbReference type="Pfam" id="PF00441"/>
    </source>
</evidence>
<dbReference type="InterPro" id="IPR009075">
    <property type="entry name" value="AcylCo_DH/oxidase_C"/>
</dbReference>
<dbReference type="GO" id="GO:0050660">
    <property type="term" value="F:flavin adenine dinucleotide binding"/>
    <property type="evidence" value="ECO:0007669"/>
    <property type="project" value="InterPro"/>
</dbReference>
<dbReference type="Pfam" id="PF00441">
    <property type="entry name" value="Acyl-CoA_dh_1"/>
    <property type="match status" value="1"/>
</dbReference>
<dbReference type="InterPro" id="IPR037069">
    <property type="entry name" value="AcylCoA_DH/ox_N_sf"/>
</dbReference>
<feature type="domain" description="Acyl-CoA dehydrogenase/oxidase C-terminal" evidence="10">
    <location>
        <begin position="294"/>
        <end position="425"/>
    </location>
</feature>